<comment type="caution">
    <text evidence="5">The sequence shown here is derived from an EMBL/GenBank/DDBJ whole genome shotgun (WGS) entry which is preliminary data.</text>
</comment>
<dbReference type="SUPFAM" id="SSF82895">
    <property type="entry name" value="TSP-1 type 1 repeat"/>
    <property type="match status" value="9"/>
</dbReference>
<name>A0A811LJA0_9BILA</name>
<dbReference type="SMART" id="SM00209">
    <property type="entry name" value="TSP1"/>
    <property type="match status" value="11"/>
</dbReference>
<accession>A0A811LJA0</accession>
<feature type="signal peptide" evidence="4">
    <location>
        <begin position="1"/>
        <end position="17"/>
    </location>
</feature>
<feature type="region of interest" description="Disordered" evidence="3">
    <location>
        <begin position="1102"/>
        <end position="1122"/>
    </location>
</feature>
<organism evidence="5 6">
    <name type="scientific">Bursaphelenchus okinawaensis</name>
    <dbReference type="NCBI Taxonomy" id="465554"/>
    <lineage>
        <taxon>Eukaryota</taxon>
        <taxon>Metazoa</taxon>
        <taxon>Ecdysozoa</taxon>
        <taxon>Nematoda</taxon>
        <taxon>Chromadorea</taxon>
        <taxon>Rhabditida</taxon>
        <taxon>Tylenchina</taxon>
        <taxon>Tylenchomorpha</taxon>
        <taxon>Aphelenchoidea</taxon>
        <taxon>Aphelenchoididae</taxon>
        <taxon>Bursaphelenchus</taxon>
    </lineage>
</organism>
<sequence length="1290" mass="141378">MRRSITFVLLLISLCDAKRTICMQKGFAVEKIGFYQRIESANPADCVERCIESWESCKLAVFLQAQSKRHKSLCQLYNVNTETDFVALRQVSRHEPQSTVFEILDSCPQKVADQSREFFDTLSPALRRILNGIPTIHRRLSGQFESRDDLGKETYLAPEKPLYPFNGNKIKSKSSNENFEGDLMANGGDGGAPVPREQGAMKPIQPIVGQQLGNGQGLSAFAGNTDDRNRQGYLTGPQGFGRPGFSSLCPNGICPTLPGAYPAQVIRYPTGAGVSYPCSPLRPPYDPCVKPTLGIELPQETKPYWSEWLPVGTCSVTCGTGVRTRKRTCSTGNEGDCEGDQSKEEPCIQPECNVWTAWTEWGQCSASCGGGTKSRSRVCRNGKECTGPKEDVRECAEEACPQWTNWTPWGECSATCGQGVQRRIRECIPPGSAECRGPAADHQPCENKPCPTWGQWERWSECSKSCGMGERVRRRECLNGLGDDCLGPHEEHLLCNPQSCPEWTQWTVWGQCSKSCGDEGTRLRTRKCHYEGLPATSCEGTAQDQSACQLDPCPHWGAWSSWTSCSASCGHGQQTRQRECEPKGFGCTGGDREIRFCQQAVCPYWDQWSEWATCSVSCGRGLTSRKRKCVRDDPLPGAVLPSDEELGGSSLDALRPEPAPESDDENEISEVEATTAESQEGNSRENDAIKARLIERNQRLKNATTTKKNRSTKSKPQLKEQILEVTQSAAADRRRAPTKATLLELRDAPEGCPGADSEQKECDSGPCCEWSSWSAWTDCNNPCSSGQKLRSRSCQVQVPYHSHGSGTALRVNSGEPPAPPNYINIYARPPQQRDHVKRYINDLSRSKRQSPFGFGTPETYVTPQSLPIYANQPFIQPIVGQQSYPSVNSFSNLPGTAPLGAALPTASLPGLGGPSLTNIYGKSCECPGKAVETDQCDASEVRDACGNGAGLGAGFGAGSGGPEGPKRGQTGGGQPFGQIQVQPAAVSGHSKSGQKGKGSSTEIRSGEGKEDGDSLVMAVNQMIQGGTGGRQQCEWGSWGPWNTCRGGCDKGHKARTRACKQKEGGKGEQTYDVRKSRVARDQPPCECEGDDVETEDCTPTGCEIQERDEPMSTERESRDLTKEDEDPVLSCYWSEWTDWGHCGKDLLRKRTRLCVGLKALLTNCECMGASVQQTACSSPNLDKAPSAAVLAVSRDILQDRLDDKKIRNTKRHNSYDEDKDNKLDSLDSCEWLSWTEWTQCNAPCDGEGERMRHRTCPCRTCKSGLKEQIESCRGDPCLAATNHKKYPFDE</sequence>
<dbReference type="Proteomes" id="UP000783686">
    <property type="component" value="Unassembled WGS sequence"/>
</dbReference>
<evidence type="ECO:0000313" key="5">
    <source>
        <dbReference type="EMBL" id="CAD5229665.1"/>
    </source>
</evidence>
<protein>
    <recommendedName>
        <fullName evidence="7">Apple domain-containing protein</fullName>
    </recommendedName>
</protein>
<feature type="compositionally biased region" description="Acidic residues" evidence="3">
    <location>
        <begin position="660"/>
        <end position="670"/>
    </location>
</feature>
<dbReference type="EMBL" id="CAJFDH010000006">
    <property type="protein sequence ID" value="CAD5229665.1"/>
    <property type="molecule type" value="Genomic_DNA"/>
</dbReference>
<dbReference type="InterPro" id="IPR036383">
    <property type="entry name" value="TSP1_rpt_sf"/>
</dbReference>
<dbReference type="PANTHER" id="PTHR22906">
    <property type="entry name" value="PROPERDIN"/>
    <property type="match status" value="1"/>
</dbReference>
<dbReference type="InterPro" id="IPR052065">
    <property type="entry name" value="Compl_asym_regulator"/>
</dbReference>
<gene>
    <name evidence="5" type="ORF">BOKJ2_LOCUS13724</name>
</gene>
<feature type="chain" id="PRO_5036221388" description="Apple domain-containing protein" evidence="4">
    <location>
        <begin position="18"/>
        <end position="1290"/>
    </location>
</feature>
<keyword evidence="6" id="KW-1185">Reference proteome</keyword>
<feature type="region of interest" description="Disordered" evidence="3">
    <location>
        <begin position="956"/>
        <end position="1013"/>
    </location>
</feature>
<dbReference type="Proteomes" id="UP000614601">
    <property type="component" value="Unassembled WGS sequence"/>
</dbReference>
<keyword evidence="2" id="KW-1015">Disulfide bond</keyword>
<evidence type="ECO:0000256" key="3">
    <source>
        <dbReference type="SAM" id="MobiDB-lite"/>
    </source>
</evidence>
<feature type="compositionally biased region" description="Basic and acidic residues" evidence="3">
    <location>
        <begin position="682"/>
        <end position="698"/>
    </location>
</feature>
<keyword evidence="1" id="KW-0677">Repeat</keyword>
<evidence type="ECO:0000256" key="4">
    <source>
        <dbReference type="SAM" id="SignalP"/>
    </source>
</evidence>
<feature type="compositionally biased region" description="Low complexity" evidence="3">
    <location>
        <begin position="987"/>
        <end position="1000"/>
    </location>
</feature>
<proteinExistence type="predicted"/>
<dbReference type="Pfam" id="PF00090">
    <property type="entry name" value="TSP_1"/>
    <property type="match status" value="10"/>
</dbReference>
<dbReference type="PANTHER" id="PTHR22906:SF48">
    <property type="entry name" value="THROMBOSPONDIN TYPE 1 DOMAIN PROTEIN"/>
    <property type="match status" value="1"/>
</dbReference>
<dbReference type="PROSITE" id="PS50092">
    <property type="entry name" value="TSP1"/>
    <property type="match status" value="11"/>
</dbReference>
<dbReference type="OrthoDB" id="6273859at2759"/>
<keyword evidence="4" id="KW-0732">Signal</keyword>
<evidence type="ECO:0000313" key="6">
    <source>
        <dbReference type="Proteomes" id="UP000614601"/>
    </source>
</evidence>
<feature type="region of interest" description="Disordered" evidence="3">
    <location>
        <begin position="632"/>
        <end position="719"/>
    </location>
</feature>
<reference evidence="5" key="1">
    <citation type="submission" date="2020-09" db="EMBL/GenBank/DDBJ databases">
        <authorList>
            <person name="Kikuchi T."/>
        </authorList>
    </citation>
    <scope>NUCLEOTIDE SEQUENCE</scope>
    <source>
        <strain evidence="5">SH1</strain>
    </source>
</reference>
<dbReference type="InterPro" id="IPR000884">
    <property type="entry name" value="TSP1_rpt"/>
</dbReference>
<dbReference type="EMBL" id="CAJFCW020000006">
    <property type="protein sequence ID" value="CAG9127166.1"/>
    <property type="molecule type" value="Genomic_DNA"/>
</dbReference>
<dbReference type="Gene3D" id="2.20.100.10">
    <property type="entry name" value="Thrombospondin type-1 (TSP1) repeat"/>
    <property type="match status" value="10"/>
</dbReference>
<evidence type="ECO:0008006" key="7">
    <source>
        <dbReference type="Google" id="ProtNLM"/>
    </source>
</evidence>
<evidence type="ECO:0000256" key="2">
    <source>
        <dbReference type="ARBA" id="ARBA00023157"/>
    </source>
</evidence>
<feature type="compositionally biased region" description="Basic and acidic residues" evidence="3">
    <location>
        <begin position="1104"/>
        <end position="1121"/>
    </location>
</feature>
<evidence type="ECO:0000256" key="1">
    <source>
        <dbReference type="ARBA" id="ARBA00022737"/>
    </source>
</evidence>
<feature type="compositionally biased region" description="Gly residues" evidence="3">
    <location>
        <begin position="956"/>
        <end position="975"/>
    </location>
</feature>